<feature type="non-terminal residue" evidence="4">
    <location>
        <position position="1"/>
    </location>
</feature>
<dbReference type="PANTHER" id="PTHR43716:SF2">
    <property type="entry name" value="BLL6224 PROTEIN"/>
    <property type="match status" value="1"/>
</dbReference>
<keyword evidence="2" id="KW-0274">FAD</keyword>
<proteinExistence type="predicted"/>
<dbReference type="GO" id="GO:0003824">
    <property type="term" value="F:catalytic activity"/>
    <property type="evidence" value="ECO:0007669"/>
    <property type="project" value="InterPro"/>
</dbReference>
<dbReference type="Gene3D" id="3.30.70.2740">
    <property type="match status" value="1"/>
</dbReference>
<dbReference type="SUPFAM" id="SSF55103">
    <property type="entry name" value="FAD-linked oxidases, C-terminal domain"/>
    <property type="match status" value="1"/>
</dbReference>
<dbReference type="EMBL" id="AUZY01009389">
    <property type="protein sequence ID" value="EQD42105.1"/>
    <property type="molecule type" value="Genomic_DNA"/>
</dbReference>
<evidence type="ECO:0000256" key="1">
    <source>
        <dbReference type="ARBA" id="ARBA00022630"/>
    </source>
</evidence>
<dbReference type="InterPro" id="IPR051264">
    <property type="entry name" value="FAD-oxidored/transferase_4"/>
</dbReference>
<evidence type="ECO:0000259" key="3">
    <source>
        <dbReference type="Pfam" id="PF02913"/>
    </source>
</evidence>
<dbReference type="GO" id="GO:0022904">
    <property type="term" value="P:respiratory electron transport chain"/>
    <property type="evidence" value="ECO:0007669"/>
    <property type="project" value="TreeGrafter"/>
</dbReference>
<dbReference type="AlphaFoldDB" id="T1AJF6"/>
<reference evidence="4" key="2">
    <citation type="journal article" date="2014" name="ISME J.">
        <title>Microbial stratification in low pH oxic and suboxic macroscopic growths along an acid mine drainage.</title>
        <authorList>
            <person name="Mendez-Garcia C."/>
            <person name="Mesa V."/>
            <person name="Sprenger R.R."/>
            <person name="Richter M."/>
            <person name="Diez M.S."/>
            <person name="Solano J."/>
            <person name="Bargiela R."/>
            <person name="Golyshina O.V."/>
            <person name="Manteca A."/>
            <person name="Ramos J.L."/>
            <person name="Gallego J.R."/>
            <person name="Llorente I."/>
            <person name="Martins Dos Santos V.A."/>
            <person name="Jensen O.N."/>
            <person name="Pelaez A.I."/>
            <person name="Sanchez J."/>
            <person name="Ferrer M."/>
        </authorList>
    </citation>
    <scope>NUCLEOTIDE SEQUENCE</scope>
</reference>
<name>T1AJF6_9ZZZZ</name>
<organism evidence="4">
    <name type="scientific">mine drainage metagenome</name>
    <dbReference type="NCBI Taxonomy" id="410659"/>
    <lineage>
        <taxon>unclassified sequences</taxon>
        <taxon>metagenomes</taxon>
        <taxon>ecological metagenomes</taxon>
    </lineage>
</organism>
<evidence type="ECO:0000256" key="2">
    <source>
        <dbReference type="ARBA" id="ARBA00022827"/>
    </source>
</evidence>
<protein>
    <submittedName>
        <fullName evidence="4">FAD linked oxidase domain-containing protein</fullName>
    </submittedName>
</protein>
<dbReference type="InterPro" id="IPR004113">
    <property type="entry name" value="FAD-bd_oxidored_4_C"/>
</dbReference>
<gene>
    <name evidence="4" type="ORF">B1B_14205</name>
</gene>
<dbReference type="PANTHER" id="PTHR43716">
    <property type="entry name" value="D-2-HYDROXYGLUTARATE DEHYDROGENASE, MITOCHONDRIAL"/>
    <property type="match status" value="1"/>
</dbReference>
<feature type="non-terminal residue" evidence="4">
    <location>
        <position position="159"/>
    </location>
</feature>
<accession>T1AJF6</accession>
<dbReference type="Pfam" id="PF02913">
    <property type="entry name" value="FAD-oxidase_C"/>
    <property type="match status" value="1"/>
</dbReference>
<dbReference type="GO" id="GO:0050660">
    <property type="term" value="F:flavin adenine dinucleotide binding"/>
    <property type="evidence" value="ECO:0007669"/>
    <property type="project" value="InterPro"/>
</dbReference>
<reference evidence="4" key="1">
    <citation type="submission" date="2013-08" db="EMBL/GenBank/DDBJ databases">
        <authorList>
            <person name="Mendez C."/>
            <person name="Richter M."/>
            <person name="Ferrer M."/>
            <person name="Sanchez J."/>
        </authorList>
    </citation>
    <scope>NUCLEOTIDE SEQUENCE</scope>
</reference>
<sequence length="159" mass="17101">FELIPRLAVELTTRHIPGVRDPLDAPHAWYVLCELTSARPADGLDAILTESLEQALGAGLLADAALARNEGERAGFWKLRETIPEAQRRDGASLKHDVAVPVAAIAQFIERAGAWVRANVPDGRLIAYGHVGDGNLHFNLNQAPGADRAAFLARGEAIK</sequence>
<keyword evidence="1" id="KW-0285">Flavoprotein</keyword>
<dbReference type="InterPro" id="IPR016164">
    <property type="entry name" value="FAD-linked_Oxase-like_C"/>
</dbReference>
<feature type="domain" description="FAD-binding oxidoreductase/transferase type 4 C-terminal" evidence="3">
    <location>
        <begin position="2"/>
        <end position="145"/>
    </location>
</feature>
<dbReference type="Gene3D" id="3.30.70.2190">
    <property type="match status" value="1"/>
</dbReference>
<comment type="caution">
    <text evidence="4">The sequence shown here is derived from an EMBL/GenBank/DDBJ whole genome shotgun (WGS) entry which is preliminary data.</text>
</comment>
<evidence type="ECO:0000313" key="4">
    <source>
        <dbReference type="EMBL" id="EQD42105.1"/>
    </source>
</evidence>